<evidence type="ECO:0000259" key="2">
    <source>
        <dbReference type="Pfam" id="PF13649"/>
    </source>
</evidence>
<reference evidence="4" key="2">
    <citation type="submission" date="2015-01" db="EMBL/GenBank/DDBJ databases">
        <title>Evolutionary Origins and Diversification of the Mycorrhizal Mutualists.</title>
        <authorList>
            <consortium name="DOE Joint Genome Institute"/>
            <consortium name="Mycorrhizal Genomics Consortium"/>
            <person name="Kohler A."/>
            <person name="Kuo A."/>
            <person name="Nagy L.G."/>
            <person name="Floudas D."/>
            <person name="Copeland A."/>
            <person name="Barry K.W."/>
            <person name="Cichocki N."/>
            <person name="Veneault-Fourrey C."/>
            <person name="LaButti K."/>
            <person name="Lindquist E.A."/>
            <person name="Lipzen A."/>
            <person name="Lundell T."/>
            <person name="Morin E."/>
            <person name="Murat C."/>
            <person name="Riley R."/>
            <person name="Ohm R."/>
            <person name="Sun H."/>
            <person name="Tunlid A."/>
            <person name="Henrissat B."/>
            <person name="Grigoriev I.V."/>
            <person name="Hibbett D.S."/>
            <person name="Martin F."/>
        </authorList>
    </citation>
    <scope>NUCLEOTIDE SEQUENCE [LARGE SCALE GENOMIC DNA]</scope>
    <source>
        <strain evidence="4">Ve08.2h10</strain>
    </source>
</reference>
<organism evidence="3 4">
    <name type="scientific">Paxillus rubicundulus Ve08.2h10</name>
    <dbReference type="NCBI Taxonomy" id="930991"/>
    <lineage>
        <taxon>Eukaryota</taxon>
        <taxon>Fungi</taxon>
        <taxon>Dikarya</taxon>
        <taxon>Basidiomycota</taxon>
        <taxon>Agaricomycotina</taxon>
        <taxon>Agaricomycetes</taxon>
        <taxon>Agaricomycetidae</taxon>
        <taxon>Boletales</taxon>
        <taxon>Paxilineae</taxon>
        <taxon>Paxillaceae</taxon>
        <taxon>Paxillus</taxon>
    </lineage>
</organism>
<feature type="compositionally biased region" description="Polar residues" evidence="1">
    <location>
        <begin position="29"/>
        <end position="39"/>
    </location>
</feature>
<gene>
    <name evidence="3" type="ORF">PAXRUDRAFT_821087</name>
</gene>
<dbReference type="CDD" id="cd02440">
    <property type="entry name" value="AdoMet_MTases"/>
    <property type="match status" value="1"/>
</dbReference>
<dbReference type="InterPro" id="IPR041698">
    <property type="entry name" value="Methyltransf_25"/>
</dbReference>
<sequence length="370" mass="41595">MPFHSHNYPIHTSDDGDSDDESDRYTDMSLDSFSPSVASSKTSFDLSMRSASPTPSVFSMTSSLRAQAYRQEYGRDLNNYSDVYRLPADGEELDRLDKQHEMFCKAMGKYPPPLPEIMADDGFEVKAILDLGCGSGSWIMDVAREFPNCSAVAVDLVPMQSISMPANCRSEVDDINLGLEHFYGDFNVVHCQLISSGIREYHDLINHISHVLRPGGLIDVTEFPFYFTGLDKKPIMPPVGTFQPPWTALWMSYANRAVRARGGDADASLHLLEWVSNHPAFEDVVYREFWLPCSPWLPGSDPQTTFMNEIGETMRDDLKAFMKSGRPLLLGHGLSAEFVDAMERNACEELDDALTPVYVCIQNVYARKRQ</sequence>
<reference evidence="3 4" key="1">
    <citation type="submission" date="2014-04" db="EMBL/GenBank/DDBJ databases">
        <authorList>
            <consortium name="DOE Joint Genome Institute"/>
            <person name="Kuo A."/>
            <person name="Kohler A."/>
            <person name="Jargeat P."/>
            <person name="Nagy L.G."/>
            <person name="Floudas D."/>
            <person name="Copeland A."/>
            <person name="Barry K.W."/>
            <person name="Cichocki N."/>
            <person name="Veneault-Fourrey C."/>
            <person name="LaButti K."/>
            <person name="Lindquist E.A."/>
            <person name="Lipzen A."/>
            <person name="Lundell T."/>
            <person name="Morin E."/>
            <person name="Murat C."/>
            <person name="Sun H."/>
            <person name="Tunlid A."/>
            <person name="Henrissat B."/>
            <person name="Grigoriev I.V."/>
            <person name="Hibbett D.S."/>
            <person name="Martin F."/>
            <person name="Nordberg H.P."/>
            <person name="Cantor M.N."/>
            <person name="Hua S.X."/>
        </authorList>
    </citation>
    <scope>NUCLEOTIDE SEQUENCE [LARGE SCALE GENOMIC DNA]</scope>
    <source>
        <strain evidence="3 4">Ve08.2h10</strain>
    </source>
</reference>
<protein>
    <recommendedName>
        <fullName evidence="2">Methyltransferase domain-containing protein</fullName>
    </recommendedName>
</protein>
<dbReference type="STRING" id="930991.A0A0D0DYV1"/>
<dbReference type="PANTHER" id="PTHR43591">
    <property type="entry name" value="METHYLTRANSFERASE"/>
    <property type="match status" value="1"/>
</dbReference>
<dbReference type="InParanoid" id="A0A0D0DYV1"/>
<evidence type="ECO:0000256" key="1">
    <source>
        <dbReference type="SAM" id="MobiDB-lite"/>
    </source>
</evidence>
<feature type="domain" description="Methyltransferase" evidence="2">
    <location>
        <begin position="128"/>
        <end position="216"/>
    </location>
</feature>
<dbReference type="OrthoDB" id="2013972at2759"/>
<evidence type="ECO:0000313" key="3">
    <source>
        <dbReference type="EMBL" id="KIL01069.1"/>
    </source>
</evidence>
<accession>A0A0D0DYV1</accession>
<dbReference type="InterPro" id="IPR029063">
    <property type="entry name" value="SAM-dependent_MTases_sf"/>
</dbReference>
<dbReference type="GO" id="GO:0008168">
    <property type="term" value="F:methyltransferase activity"/>
    <property type="evidence" value="ECO:0007669"/>
    <property type="project" value="TreeGrafter"/>
</dbReference>
<dbReference type="EMBL" id="KN824823">
    <property type="protein sequence ID" value="KIL01069.1"/>
    <property type="molecule type" value="Genomic_DNA"/>
</dbReference>
<name>A0A0D0DYV1_9AGAM</name>
<dbReference type="SUPFAM" id="SSF53335">
    <property type="entry name" value="S-adenosyl-L-methionine-dependent methyltransferases"/>
    <property type="match status" value="1"/>
</dbReference>
<dbReference type="Pfam" id="PF13649">
    <property type="entry name" value="Methyltransf_25"/>
    <property type="match status" value="1"/>
</dbReference>
<dbReference type="HOGENOM" id="CLU_010595_5_2_1"/>
<dbReference type="Proteomes" id="UP000054538">
    <property type="component" value="Unassembled WGS sequence"/>
</dbReference>
<dbReference type="PANTHER" id="PTHR43591:SF24">
    <property type="entry name" value="2-METHOXY-6-POLYPRENYL-1,4-BENZOQUINOL METHYLASE, MITOCHONDRIAL"/>
    <property type="match status" value="1"/>
</dbReference>
<keyword evidence="4" id="KW-1185">Reference proteome</keyword>
<evidence type="ECO:0000313" key="4">
    <source>
        <dbReference type="Proteomes" id="UP000054538"/>
    </source>
</evidence>
<dbReference type="Gene3D" id="3.40.50.150">
    <property type="entry name" value="Vaccinia Virus protein VP39"/>
    <property type="match status" value="1"/>
</dbReference>
<proteinExistence type="predicted"/>
<feature type="region of interest" description="Disordered" evidence="1">
    <location>
        <begin position="1"/>
        <end position="39"/>
    </location>
</feature>
<dbReference type="AlphaFoldDB" id="A0A0D0DYV1"/>